<gene>
    <name evidence="1" type="ORF">BpHYR1_034081</name>
</gene>
<protein>
    <submittedName>
        <fullName evidence="1">Uncharacterized protein</fullName>
    </submittedName>
</protein>
<dbReference type="AlphaFoldDB" id="A0A3M7R8F0"/>
<evidence type="ECO:0000313" key="2">
    <source>
        <dbReference type="Proteomes" id="UP000276133"/>
    </source>
</evidence>
<dbReference type="EMBL" id="REGN01003974">
    <property type="protein sequence ID" value="RNA19816.1"/>
    <property type="molecule type" value="Genomic_DNA"/>
</dbReference>
<accession>A0A3M7R8F0</accession>
<comment type="caution">
    <text evidence="1">The sequence shown here is derived from an EMBL/GenBank/DDBJ whole genome shotgun (WGS) entry which is preliminary data.</text>
</comment>
<evidence type="ECO:0000313" key="1">
    <source>
        <dbReference type="EMBL" id="RNA19816.1"/>
    </source>
</evidence>
<keyword evidence="2" id="KW-1185">Reference proteome</keyword>
<reference evidence="1 2" key="1">
    <citation type="journal article" date="2018" name="Sci. Rep.">
        <title>Genomic signatures of local adaptation to the degree of environmental predictability in rotifers.</title>
        <authorList>
            <person name="Franch-Gras L."/>
            <person name="Hahn C."/>
            <person name="Garcia-Roger E.M."/>
            <person name="Carmona M.J."/>
            <person name="Serra M."/>
            <person name="Gomez A."/>
        </authorList>
    </citation>
    <scope>NUCLEOTIDE SEQUENCE [LARGE SCALE GENOMIC DNA]</scope>
    <source>
        <strain evidence="1">HYR1</strain>
    </source>
</reference>
<proteinExistence type="predicted"/>
<organism evidence="1 2">
    <name type="scientific">Brachionus plicatilis</name>
    <name type="common">Marine rotifer</name>
    <name type="synonym">Brachionus muelleri</name>
    <dbReference type="NCBI Taxonomy" id="10195"/>
    <lineage>
        <taxon>Eukaryota</taxon>
        <taxon>Metazoa</taxon>
        <taxon>Spiralia</taxon>
        <taxon>Gnathifera</taxon>
        <taxon>Rotifera</taxon>
        <taxon>Eurotatoria</taxon>
        <taxon>Monogononta</taxon>
        <taxon>Pseudotrocha</taxon>
        <taxon>Ploima</taxon>
        <taxon>Brachionidae</taxon>
        <taxon>Brachionus</taxon>
    </lineage>
</organism>
<sequence>MYSFSQDFNNFKYFSKTFTFSCNFSRHCEISFKTSNTKRKKINLLRGNLQNLCKSIHAIMHNSYRFCRYPQWVKQNFLGLII</sequence>
<dbReference type="Proteomes" id="UP000276133">
    <property type="component" value="Unassembled WGS sequence"/>
</dbReference>
<name>A0A3M7R8F0_BRAPC</name>